<dbReference type="Proteomes" id="UP000593766">
    <property type="component" value="Chromosome"/>
</dbReference>
<proteinExistence type="predicted"/>
<organism evidence="1 2">
    <name type="scientific">Thermosphaera chiliense</name>
    <dbReference type="NCBI Taxonomy" id="3402707"/>
    <lineage>
        <taxon>Archaea</taxon>
        <taxon>Thermoproteota</taxon>
        <taxon>Thermoprotei</taxon>
        <taxon>Desulfurococcales</taxon>
        <taxon>Desulfurococcaceae</taxon>
        <taxon>Thermosphaera</taxon>
    </lineage>
</organism>
<dbReference type="RefSeq" id="WP_193436661.1">
    <property type="nucleotide sequence ID" value="NZ_CP063144.1"/>
</dbReference>
<dbReference type="OrthoDB" id="17701at2157"/>
<keyword evidence="2" id="KW-1185">Reference proteome</keyword>
<dbReference type="GeneID" id="59454313"/>
<sequence length="305" mass="34241">MQLLQKLRDRSSIAFFSKLIGDLEKEAVALGGVIESFLASSRKPLIITYNRQGYLPASTAYWHIATVDPELNTLISDIPAVSLYTLAYREGWRVLVFASNPYTGLLNTMQVSRILNHELLAVTSKPMDERVKRILDNYGPVYVERADELEASLTMALGVNHALSSLYKDKLEARGARLFQHSKEGVVPLIEELIERYSEPLTKIISQKEVLLTSSKLMEAPTLYLGESLRRIGVNARFENAENVAGPGSIVLVSTSVEDYYVKELKFQYARMGLKTIDLSFNTDPLEAGIYLGLLSLYIDKLRML</sequence>
<name>A0A7M1URG6_9CREN</name>
<reference evidence="1 2" key="1">
    <citation type="submission" date="2020-10" db="EMBL/GenBank/DDBJ databases">
        <title>Complete genome sequence of Thermosphaera aggregans strain 3507.</title>
        <authorList>
            <person name="Zayulina K.S."/>
            <person name="Elcheninov A.G."/>
            <person name="Toshchakov S.V."/>
            <person name="Kublanov I.V."/>
            <person name="Kochetkova T.V."/>
        </authorList>
    </citation>
    <scope>NUCLEOTIDE SEQUENCE [LARGE SCALE GENOMIC DNA]</scope>
    <source>
        <strain evidence="1 2">3507</strain>
    </source>
</reference>
<gene>
    <name evidence="1" type="ORF">IMZ38_02805</name>
</gene>
<evidence type="ECO:0000313" key="1">
    <source>
        <dbReference type="EMBL" id="QOR94865.1"/>
    </source>
</evidence>
<dbReference type="AlphaFoldDB" id="A0A7M1URG6"/>
<protein>
    <submittedName>
        <fullName evidence="1">Uncharacterized protein</fullName>
    </submittedName>
</protein>
<dbReference type="EMBL" id="CP063144">
    <property type="protein sequence ID" value="QOR94865.1"/>
    <property type="molecule type" value="Genomic_DNA"/>
</dbReference>
<evidence type="ECO:0000313" key="2">
    <source>
        <dbReference type="Proteomes" id="UP000593766"/>
    </source>
</evidence>
<accession>A0A7M1URG6</accession>
<dbReference type="KEGG" id="tcs:IMZ38_02805"/>